<feature type="domain" description="F-box" evidence="1">
    <location>
        <begin position="55"/>
        <end position="101"/>
    </location>
</feature>
<dbReference type="Gene3D" id="1.20.1280.50">
    <property type="match status" value="1"/>
</dbReference>
<dbReference type="AlphaFoldDB" id="A0A131YPT1"/>
<proteinExistence type="predicted"/>
<protein>
    <submittedName>
        <fullName evidence="2">F-box and leucine-rich repeat protein 12</fullName>
    </submittedName>
</protein>
<organism evidence="2">
    <name type="scientific">Rhipicephalus appendiculatus</name>
    <name type="common">Brown ear tick</name>
    <dbReference type="NCBI Taxonomy" id="34631"/>
    <lineage>
        <taxon>Eukaryota</taxon>
        <taxon>Metazoa</taxon>
        <taxon>Ecdysozoa</taxon>
        <taxon>Arthropoda</taxon>
        <taxon>Chelicerata</taxon>
        <taxon>Arachnida</taxon>
        <taxon>Acari</taxon>
        <taxon>Parasitiformes</taxon>
        <taxon>Ixodida</taxon>
        <taxon>Ixodoidea</taxon>
        <taxon>Ixodidae</taxon>
        <taxon>Rhipicephalinae</taxon>
        <taxon>Rhipicephalus</taxon>
        <taxon>Rhipicephalus</taxon>
    </lineage>
</organism>
<dbReference type="InterPro" id="IPR001810">
    <property type="entry name" value="F-box_dom"/>
</dbReference>
<evidence type="ECO:0000313" key="2">
    <source>
        <dbReference type="EMBL" id="JAP80967.1"/>
    </source>
</evidence>
<name>A0A131YPT1_RHIAP</name>
<dbReference type="GO" id="GO:0031398">
    <property type="term" value="P:positive regulation of protein ubiquitination"/>
    <property type="evidence" value="ECO:0007669"/>
    <property type="project" value="TreeGrafter"/>
</dbReference>
<dbReference type="PANTHER" id="PTHR20933:SF4">
    <property type="entry name" value="F-BOX INVOLVED IN POLYQ PATHOGENESIS, ISOFORM A"/>
    <property type="match status" value="1"/>
</dbReference>
<dbReference type="PANTHER" id="PTHR20933">
    <property type="entry name" value="F-BOX ONLY PROTEIN 33"/>
    <property type="match status" value="1"/>
</dbReference>
<dbReference type="Gene3D" id="3.80.10.10">
    <property type="entry name" value="Ribonuclease Inhibitor"/>
    <property type="match status" value="1"/>
</dbReference>
<dbReference type="InterPro" id="IPR032675">
    <property type="entry name" value="LRR_dom_sf"/>
</dbReference>
<dbReference type="EMBL" id="GEDV01007590">
    <property type="protein sequence ID" value="JAP80967.1"/>
    <property type="molecule type" value="Transcribed_RNA"/>
</dbReference>
<sequence length="395" mass="44819">MLVDCPFQRARTQLSSSSFKQKLCGGAREALLTDYVYASALCQFELFLTDISRLTMDIEHLPETLLLEIFFHLKFKDLCSCAGVCRQWRRVARDKALRRRIDVSANPLSSLRAWHLIRAHADANLVELRMSGSAQKFFSSRRAQHSYTPKFFKYLAQRCPSLKVLHFTGAFLARNMVTTKTSISDFPQSLTHLSLRGCFFHPAEFLRAQLGQPTLNFLQFLDLAECNLVSSVELGRLEQWPSLRALSLEGCHRVNDGGLSNILPLISNLVALDIEGTDIGDRGVQMILLQGLNLKFLFLGHTSCTGEAFVSVSGCRKLRLSHICLRRTLVKEEHLCRLLEMVPDLMWLAVTSRHMYVDVIARVKKAVPASCSFVEILKCYVNESKFCRHFLLDSI</sequence>
<dbReference type="InterPro" id="IPR001611">
    <property type="entry name" value="Leu-rich_rpt"/>
</dbReference>
<dbReference type="SUPFAM" id="SSF52047">
    <property type="entry name" value="RNI-like"/>
    <property type="match status" value="1"/>
</dbReference>
<dbReference type="SMART" id="SM00256">
    <property type="entry name" value="FBOX"/>
    <property type="match status" value="1"/>
</dbReference>
<reference evidence="2" key="1">
    <citation type="journal article" date="2016" name="Ticks Tick Borne Dis.">
        <title>De novo assembly and annotation of the salivary gland transcriptome of Rhipicephalus appendiculatus male and female ticks during blood feeding.</title>
        <authorList>
            <person name="de Castro M.H."/>
            <person name="de Klerk D."/>
            <person name="Pienaar R."/>
            <person name="Latif A.A."/>
            <person name="Rees D.J."/>
            <person name="Mans B.J."/>
        </authorList>
    </citation>
    <scope>NUCLEOTIDE SEQUENCE</scope>
    <source>
        <tissue evidence="2">Salivary glands</tissue>
    </source>
</reference>
<evidence type="ECO:0000259" key="1">
    <source>
        <dbReference type="PROSITE" id="PS50181"/>
    </source>
</evidence>
<dbReference type="Pfam" id="PF13516">
    <property type="entry name" value="LRR_6"/>
    <property type="match status" value="1"/>
</dbReference>
<dbReference type="Pfam" id="PF12937">
    <property type="entry name" value="F-box-like"/>
    <property type="match status" value="1"/>
</dbReference>
<dbReference type="PROSITE" id="PS50181">
    <property type="entry name" value="FBOX"/>
    <property type="match status" value="1"/>
</dbReference>
<accession>A0A131YPT1</accession>